<evidence type="ECO:0000313" key="3">
    <source>
        <dbReference type="Proteomes" id="UP000294772"/>
    </source>
</evidence>
<dbReference type="InterPro" id="IPR038556">
    <property type="entry name" value="TAC_Gp13-like_sf"/>
</dbReference>
<feature type="region of interest" description="Disordered" evidence="1">
    <location>
        <begin position="1"/>
        <end position="20"/>
    </location>
</feature>
<dbReference type="EMBL" id="SLXF01000006">
    <property type="protein sequence ID" value="TCP06566.1"/>
    <property type="molecule type" value="Genomic_DNA"/>
</dbReference>
<evidence type="ECO:0000256" key="1">
    <source>
        <dbReference type="SAM" id="MobiDB-lite"/>
    </source>
</evidence>
<name>A0AA46DDF4_9BURK</name>
<proteinExistence type="predicted"/>
<evidence type="ECO:0000313" key="2">
    <source>
        <dbReference type="EMBL" id="TCP06566.1"/>
    </source>
</evidence>
<accession>A0AA46DDF4</accession>
<comment type="caution">
    <text evidence="2">The sequence shown here is derived from an EMBL/GenBank/DDBJ whole genome shotgun (WGS) entry which is preliminary data.</text>
</comment>
<dbReference type="Gene3D" id="3.30.2220.20">
    <property type="entry name" value="Phage tail assembly chaperone gp13-like"/>
    <property type="match status" value="1"/>
</dbReference>
<dbReference type="AlphaFoldDB" id="A0AA46DDF4"/>
<reference evidence="2 3" key="1">
    <citation type="submission" date="2019-03" db="EMBL/GenBank/DDBJ databases">
        <title>Genomic Encyclopedia of Type Strains, Phase IV (KMG-IV): sequencing the most valuable type-strain genomes for metagenomic binning, comparative biology and taxonomic classification.</title>
        <authorList>
            <person name="Goeker M."/>
        </authorList>
    </citation>
    <scope>NUCLEOTIDE SEQUENCE [LARGE SCALE GENOMIC DNA]</scope>
    <source>
        <strain evidence="2 3">DSM 15264</strain>
    </source>
</reference>
<organism evidence="2 3">
    <name type="scientific">Caldimonas thermodepolymerans</name>
    <dbReference type="NCBI Taxonomy" id="215580"/>
    <lineage>
        <taxon>Bacteria</taxon>
        <taxon>Pseudomonadati</taxon>
        <taxon>Pseudomonadota</taxon>
        <taxon>Betaproteobacteria</taxon>
        <taxon>Burkholderiales</taxon>
        <taxon>Sphaerotilaceae</taxon>
        <taxon>Caldimonas</taxon>
    </lineage>
</organism>
<dbReference type="RefSeq" id="WP_132765376.1">
    <property type="nucleotide sequence ID" value="NZ_CP110416.1"/>
</dbReference>
<dbReference type="Proteomes" id="UP000294772">
    <property type="component" value="Unassembled WGS sequence"/>
</dbReference>
<gene>
    <name evidence="2" type="ORF">EV676_10649</name>
</gene>
<protein>
    <submittedName>
        <fullName evidence="2">Uncharacterized protein</fullName>
    </submittedName>
</protein>
<sequence length="122" mass="13130">MKPLKREQIPQVKRPTEEVDVPELGGSVTVVGMGYSDRAMFVQAVRRAGLESGGDEGMTIGAVLAMAPVALAPCVLAADGQPVYDSEGWQTFGVDHRGVIERLMGVLMRLSGWSEEEARKNS</sequence>